<dbReference type="EMBL" id="JAADJZ010000002">
    <property type="protein sequence ID" value="KAF2877168.1"/>
    <property type="molecule type" value="Genomic_DNA"/>
</dbReference>
<proteinExistence type="predicted"/>
<feature type="compositionally biased region" description="Low complexity" evidence="1">
    <location>
        <begin position="818"/>
        <end position="830"/>
    </location>
</feature>
<sequence length="916" mass="100577">MPSRERPISPIRGDEPWTRDDDAYWDVVDVHQTTETETESEDGLLRSEKAELSPAAFRRPSDVFPQSHNEFDTWLSHLSPSYGPPTTLSTPRTPSGTSKGLRAFEKQRWEEMFKQHAELPATSKRSRRSKSVTKPETVPNLMSQIEQMPVAELKWQLYSVINERLNDDQSCKVCWEPLDEGNLDAIRLHYHTHHEEADVHCPFCGMEWGGLDSQWKASHIFAHNVDESSRHYSSASHSTVPLYSLPTLNRKASRGTQSTRRNSKVTFSPKIVERRIAYNDQTDTGMDGDVSSIATMSPRKSSLRSGTRRANLKVDTSAKPKSKVGKRRTTTGRKGTGTGTGHKRKADGTYHSPSASSSHIDSPEFHLMHRYPADDPRAAWDPRRNPSSSDNVEVPKYRGVRRYRPNHDLAPWDPRRHSTSASDHIPSPYLPHVTRYPPHHPDARFDPRKFSKSSYENLEYYTGRRGPRSKAGKAQAGFSSTSRSSRRTTAPERIGIGETPGVSQALAPGPESDTHHSSTVSNASSASVERREKALQSAALDIVEVPLGMPRKGSVFEPAVKRRPSTPASSRKPSAASQTVFSAKSEASAPKPDPRRRSSATLAAPRNASKSSQAFKKRTSSAFVPEKRHRPSDTPAATSFYHPKKCHVARARTRNNALTGRASSIANGHDFIPFDTSSTPLLSDHSTDVLTGNPFGPVPLKKTKATKASRVKKASPKLKAGRAKTATLTPKQAALAAKKAAAVVELTERRARRSASASGLRTISGRAYVEPLPLAPARRLSKLATAGLDTPDSDLFDPATPPSEFLEASHAHARGRRSSAPTPSPSMASSNRRRSGSATAPGTPASKSKAEAVLRKASYGTAASDVRPMVPLNTLAVAAVRVKSRFRVENEESGEDSEGVGCWSWMAGCWRRGWGW</sequence>
<feature type="compositionally biased region" description="Polar residues" evidence="1">
    <location>
        <begin position="566"/>
        <end position="582"/>
    </location>
</feature>
<feature type="region of interest" description="Disordered" evidence="1">
    <location>
        <begin position="375"/>
        <end position="428"/>
    </location>
</feature>
<feature type="region of interest" description="Disordered" evidence="1">
    <location>
        <begin position="809"/>
        <end position="851"/>
    </location>
</feature>
<comment type="caution">
    <text evidence="2">The sequence shown here is derived from an EMBL/GenBank/DDBJ whole genome shotgun (WGS) entry which is preliminary data.</text>
</comment>
<dbReference type="OrthoDB" id="3791520at2759"/>
<feature type="region of interest" description="Disordered" evidence="1">
    <location>
        <begin position="693"/>
        <end position="726"/>
    </location>
</feature>
<dbReference type="AlphaFoldDB" id="A0A7C8IE94"/>
<feature type="region of interest" description="Disordered" evidence="1">
    <location>
        <begin position="460"/>
        <end position="532"/>
    </location>
</feature>
<organism evidence="2 3">
    <name type="scientific">Massariosphaeria phaeospora</name>
    <dbReference type="NCBI Taxonomy" id="100035"/>
    <lineage>
        <taxon>Eukaryota</taxon>
        <taxon>Fungi</taxon>
        <taxon>Dikarya</taxon>
        <taxon>Ascomycota</taxon>
        <taxon>Pezizomycotina</taxon>
        <taxon>Dothideomycetes</taxon>
        <taxon>Pleosporomycetidae</taxon>
        <taxon>Pleosporales</taxon>
        <taxon>Pleosporales incertae sedis</taxon>
        <taxon>Massariosphaeria</taxon>
    </lineage>
</organism>
<accession>A0A7C8IE94</accession>
<evidence type="ECO:0000313" key="2">
    <source>
        <dbReference type="EMBL" id="KAF2877168.1"/>
    </source>
</evidence>
<evidence type="ECO:0000256" key="1">
    <source>
        <dbReference type="SAM" id="MobiDB-lite"/>
    </source>
</evidence>
<feature type="region of interest" description="Disordered" evidence="1">
    <location>
        <begin position="278"/>
        <end position="361"/>
    </location>
</feature>
<feature type="compositionally biased region" description="Basic residues" evidence="1">
    <location>
        <begin position="320"/>
        <end position="331"/>
    </location>
</feature>
<dbReference type="Proteomes" id="UP000481861">
    <property type="component" value="Unassembled WGS sequence"/>
</dbReference>
<evidence type="ECO:0000313" key="3">
    <source>
        <dbReference type="Proteomes" id="UP000481861"/>
    </source>
</evidence>
<feature type="compositionally biased region" description="Basic and acidic residues" evidence="1">
    <location>
        <begin position="375"/>
        <end position="384"/>
    </location>
</feature>
<feature type="region of interest" description="Disordered" evidence="1">
    <location>
        <begin position="1"/>
        <end position="20"/>
    </location>
</feature>
<protein>
    <submittedName>
        <fullName evidence="2">Uncharacterized protein</fullName>
    </submittedName>
</protein>
<keyword evidence="3" id="KW-1185">Reference proteome</keyword>
<feature type="compositionally biased region" description="Polar residues" evidence="1">
    <location>
        <begin position="292"/>
        <end position="305"/>
    </location>
</feature>
<feature type="region of interest" description="Disordered" evidence="1">
    <location>
        <begin position="555"/>
        <end position="640"/>
    </location>
</feature>
<feature type="compositionally biased region" description="Low complexity" evidence="1">
    <location>
        <begin position="517"/>
        <end position="527"/>
    </location>
</feature>
<name>A0A7C8IE94_9PLEO</name>
<reference evidence="2 3" key="1">
    <citation type="submission" date="2020-01" db="EMBL/GenBank/DDBJ databases">
        <authorList>
            <consortium name="DOE Joint Genome Institute"/>
            <person name="Haridas S."/>
            <person name="Albert R."/>
            <person name="Binder M."/>
            <person name="Bloem J."/>
            <person name="Labutti K."/>
            <person name="Salamov A."/>
            <person name="Andreopoulos B."/>
            <person name="Baker S.E."/>
            <person name="Barry K."/>
            <person name="Bills G."/>
            <person name="Bluhm B.H."/>
            <person name="Cannon C."/>
            <person name="Castanera R."/>
            <person name="Culley D.E."/>
            <person name="Daum C."/>
            <person name="Ezra D."/>
            <person name="Gonzalez J.B."/>
            <person name="Henrissat B."/>
            <person name="Kuo A."/>
            <person name="Liang C."/>
            <person name="Lipzen A."/>
            <person name="Lutzoni F."/>
            <person name="Magnuson J."/>
            <person name="Mondo S."/>
            <person name="Nolan M."/>
            <person name="Ohm R."/>
            <person name="Pangilinan J."/>
            <person name="Park H.-J.H."/>
            <person name="Ramirez L."/>
            <person name="Alfaro M."/>
            <person name="Sun H."/>
            <person name="Tritt A."/>
            <person name="Yoshinaga Y."/>
            <person name="Zwiers L.-H.L."/>
            <person name="Turgeon B.G."/>
            <person name="Goodwin S.B."/>
            <person name="Spatafora J.W."/>
            <person name="Crous P.W."/>
            <person name="Grigoriev I.V."/>
        </authorList>
    </citation>
    <scope>NUCLEOTIDE SEQUENCE [LARGE SCALE GENOMIC DNA]</scope>
    <source>
        <strain evidence="2 3">CBS 611.86</strain>
    </source>
</reference>
<feature type="compositionally biased region" description="Low complexity" evidence="1">
    <location>
        <begin position="351"/>
        <end position="360"/>
    </location>
</feature>
<feature type="compositionally biased region" description="Basic residues" evidence="1">
    <location>
        <begin position="701"/>
        <end position="722"/>
    </location>
</feature>
<feature type="region of interest" description="Disordered" evidence="1">
    <location>
        <begin position="115"/>
        <end position="136"/>
    </location>
</feature>
<gene>
    <name evidence="2" type="ORF">BDV95DRAFT_558631</name>
</gene>